<proteinExistence type="predicted"/>
<gene>
    <name evidence="3" type="ORF">ACFPCS_09205</name>
</gene>
<accession>A0ABV9TJG6</accession>
<evidence type="ECO:0000313" key="4">
    <source>
        <dbReference type="Proteomes" id="UP001595797"/>
    </source>
</evidence>
<evidence type="ECO:0000313" key="3">
    <source>
        <dbReference type="EMBL" id="MFC4903739.1"/>
    </source>
</evidence>
<keyword evidence="2" id="KW-0808">Transferase</keyword>
<dbReference type="InterPro" id="IPR051199">
    <property type="entry name" value="LPS_LOS_Heptosyltrfase"/>
</dbReference>
<keyword evidence="1" id="KW-0328">Glycosyltransferase</keyword>
<dbReference type="RefSeq" id="WP_277550495.1">
    <property type="nucleotide sequence ID" value="NZ_JARAMH010000003.1"/>
</dbReference>
<dbReference type="Pfam" id="PF01075">
    <property type="entry name" value="Glyco_transf_9"/>
    <property type="match status" value="1"/>
</dbReference>
<reference evidence="4" key="1">
    <citation type="journal article" date="2019" name="Int. J. Syst. Evol. Microbiol.">
        <title>The Global Catalogue of Microorganisms (GCM) 10K type strain sequencing project: providing services to taxonomists for standard genome sequencing and annotation.</title>
        <authorList>
            <consortium name="The Broad Institute Genomics Platform"/>
            <consortium name="The Broad Institute Genome Sequencing Center for Infectious Disease"/>
            <person name="Wu L."/>
            <person name="Ma J."/>
        </authorList>
    </citation>
    <scope>NUCLEOTIDE SEQUENCE [LARGE SCALE GENOMIC DNA]</scope>
    <source>
        <strain evidence="4">CGMCC 4.6946</strain>
    </source>
</reference>
<dbReference type="Gene3D" id="3.40.50.2000">
    <property type="entry name" value="Glycogen Phosphorylase B"/>
    <property type="match status" value="1"/>
</dbReference>
<comment type="caution">
    <text evidence="3">The sequence shown here is derived from an EMBL/GenBank/DDBJ whole genome shotgun (WGS) entry which is preliminary data.</text>
</comment>
<dbReference type="PANTHER" id="PTHR30160">
    <property type="entry name" value="TETRAACYLDISACCHARIDE 4'-KINASE-RELATED"/>
    <property type="match status" value="1"/>
</dbReference>
<dbReference type="InterPro" id="IPR002201">
    <property type="entry name" value="Glyco_trans_9"/>
</dbReference>
<protein>
    <submittedName>
        <fullName evidence="3">Glycosyltransferase family 9 protein</fullName>
    </submittedName>
</protein>
<name>A0ABV9TJG6_9MICC</name>
<dbReference type="CDD" id="cd03789">
    <property type="entry name" value="GT9_LPS_heptosyltransferase"/>
    <property type="match status" value="1"/>
</dbReference>
<dbReference type="PANTHER" id="PTHR30160:SF1">
    <property type="entry name" value="LIPOPOLYSACCHARIDE 1,2-N-ACETYLGLUCOSAMINETRANSFERASE-RELATED"/>
    <property type="match status" value="1"/>
</dbReference>
<sequence>MRAEPVAVQGLPAPGRCTVDPATIGTGDVLVLRALGLGDSLTAVAPLRGVRRMLPDHRIVLAAPEPLGSWLTELGVVDGVLPQSGLVPLPPVRGGHVAVNLHGRGPRSHELLLASGPERLVGFAAPEAGHTGPAWRRDEHEVHRWCRLVSEAGGPCGPEDLLLRPHRPAPAGAPVLIHPGAASGSRRWPAPRWREVARALVADGHRVVVTGSPAESGLAAAVVDGVDGAEDRCGTLDLAGLAAAVGESAAVLSTDTGVAHVATALAVPSVVLFGPTPPAWWGPAVDPGLHTVLWHGDPSAPAWGDPHAAELDERLAAVTPDEVLAAARSQLAAART</sequence>
<evidence type="ECO:0000256" key="1">
    <source>
        <dbReference type="ARBA" id="ARBA00022676"/>
    </source>
</evidence>
<dbReference type="Proteomes" id="UP001595797">
    <property type="component" value="Unassembled WGS sequence"/>
</dbReference>
<keyword evidence="4" id="KW-1185">Reference proteome</keyword>
<dbReference type="EMBL" id="JBHSIW010000008">
    <property type="protein sequence ID" value="MFC4903739.1"/>
    <property type="molecule type" value="Genomic_DNA"/>
</dbReference>
<evidence type="ECO:0000256" key="2">
    <source>
        <dbReference type="ARBA" id="ARBA00022679"/>
    </source>
</evidence>
<organism evidence="3 4">
    <name type="scientific">Kocuria oceani</name>
    <dbReference type="NCBI Taxonomy" id="988827"/>
    <lineage>
        <taxon>Bacteria</taxon>
        <taxon>Bacillati</taxon>
        <taxon>Actinomycetota</taxon>
        <taxon>Actinomycetes</taxon>
        <taxon>Micrococcales</taxon>
        <taxon>Micrococcaceae</taxon>
        <taxon>Kocuria</taxon>
    </lineage>
</organism>
<dbReference type="SUPFAM" id="SSF53756">
    <property type="entry name" value="UDP-Glycosyltransferase/glycogen phosphorylase"/>
    <property type="match status" value="1"/>
</dbReference>